<protein>
    <submittedName>
        <fullName evidence="1">Uncharacterized protein</fullName>
    </submittedName>
</protein>
<accession>A0A932ZVS2</accession>
<dbReference type="Proteomes" id="UP000752292">
    <property type="component" value="Unassembled WGS sequence"/>
</dbReference>
<reference evidence="1" key="1">
    <citation type="submission" date="2020-07" db="EMBL/GenBank/DDBJ databases">
        <title>Huge and variable diversity of episymbiotic CPR bacteria and DPANN archaea in groundwater ecosystems.</title>
        <authorList>
            <person name="He C.Y."/>
            <person name="Keren R."/>
            <person name="Whittaker M."/>
            <person name="Farag I.F."/>
            <person name="Doudna J."/>
            <person name="Cate J.H.D."/>
            <person name="Banfield J.F."/>
        </authorList>
    </citation>
    <scope>NUCLEOTIDE SEQUENCE</scope>
    <source>
        <strain evidence="1">NC_groundwater_1370_Ag_S-0.2um_69_93</strain>
    </source>
</reference>
<dbReference type="EMBL" id="JACQRX010000377">
    <property type="protein sequence ID" value="MBI4252513.1"/>
    <property type="molecule type" value="Genomic_DNA"/>
</dbReference>
<evidence type="ECO:0000313" key="2">
    <source>
        <dbReference type="Proteomes" id="UP000752292"/>
    </source>
</evidence>
<sequence length="66" mass="6842">MFAYRLGRALQLLAMADCGLALLIGLSAPSAYAIQLLVLGSAALLFGAGRLLQRRGESAPRGPSGR</sequence>
<name>A0A932ZVS2_UNCTE</name>
<dbReference type="AlphaFoldDB" id="A0A932ZVS2"/>
<proteinExistence type="predicted"/>
<gene>
    <name evidence="1" type="ORF">HY618_08645</name>
</gene>
<comment type="caution">
    <text evidence="1">The sequence shown here is derived from an EMBL/GenBank/DDBJ whole genome shotgun (WGS) entry which is preliminary data.</text>
</comment>
<organism evidence="1 2">
    <name type="scientific">Tectimicrobiota bacterium</name>
    <dbReference type="NCBI Taxonomy" id="2528274"/>
    <lineage>
        <taxon>Bacteria</taxon>
        <taxon>Pseudomonadati</taxon>
        <taxon>Nitrospinota/Tectimicrobiota group</taxon>
        <taxon>Candidatus Tectimicrobiota</taxon>
    </lineage>
</organism>
<evidence type="ECO:0000313" key="1">
    <source>
        <dbReference type="EMBL" id="MBI4252513.1"/>
    </source>
</evidence>